<dbReference type="AlphaFoldDB" id="A0A975RAU9"/>
<dbReference type="Proteomes" id="UP000676649">
    <property type="component" value="Chromosome"/>
</dbReference>
<name>A0A975RAU9_9GAMM</name>
<keyword evidence="3" id="KW-1185">Reference proteome</keyword>
<gene>
    <name evidence="2" type="ORF">KEF85_04140</name>
</gene>
<evidence type="ECO:0000256" key="1">
    <source>
        <dbReference type="SAM" id="SignalP"/>
    </source>
</evidence>
<dbReference type="KEGG" id="mpad:KEF85_04140"/>
<keyword evidence="1" id="KW-0732">Signal</keyword>
<evidence type="ECO:0000313" key="2">
    <source>
        <dbReference type="EMBL" id="QWF71674.1"/>
    </source>
</evidence>
<accession>A0A975RAU9</accession>
<protein>
    <submittedName>
        <fullName evidence="2">Uncharacterized protein</fullName>
    </submittedName>
</protein>
<proteinExistence type="predicted"/>
<feature type="signal peptide" evidence="1">
    <location>
        <begin position="1"/>
        <end position="21"/>
    </location>
</feature>
<sequence>MKSTILLINLMLISTYPLAQAGTLTSTDWTPANCGTKPQSPSIDGHDVSSYNQSVKALNEWQQQARIYYECLVKEANTDNAIIAESANRQQNEYRQNFENITSTIDAAKQKLEKK</sequence>
<organism evidence="2 3">
    <name type="scientific">Methylomonas paludis</name>
    <dbReference type="NCBI Taxonomy" id="1173101"/>
    <lineage>
        <taxon>Bacteria</taxon>
        <taxon>Pseudomonadati</taxon>
        <taxon>Pseudomonadota</taxon>
        <taxon>Gammaproteobacteria</taxon>
        <taxon>Methylococcales</taxon>
        <taxon>Methylococcaceae</taxon>
        <taxon>Methylomonas</taxon>
    </lineage>
</organism>
<feature type="chain" id="PRO_5037064093" evidence="1">
    <location>
        <begin position="22"/>
        <end position="115"/>
    </location>
</feature>
<dbReference type="RefSeq" id="WP_215583456.1">
    <property type="nucleotide sequence ID" value="NZ_CP073754.1"/>
</dbReference>
<reference evidence="2" key="1">
    <citation type="submission" date="2021-04" db="EMBL/GenBank/DDBJ databases">
        <title>Draft genome sequence data of methanotrophic Methylovulum sp. strain S1L and Methylomonas sp. strain S2AM isolated from boreal lake water columns.</title>
        <authorList>
            <person name="Rissanen A.J."/>
            <person name="Mangayil R."/>
            <person name="Svenning M.M."/>
            <person name="Khanongnuch R."/>
        </authorList>
    </citation>
    <scope>NUCLEOTIDE SEQUENCE</scope>
    <source>
        <strain evidence="2">S2AM</strain>
    </source>
</reference>
<evidence type="ECO:0000313" key="3">
    <source>
        <dbReference type="Proteomes" id="UP000676649"/>
    </source>
</evidence>
<dbReference type="EMBL" id="CP073754">
    <property type="protein sequence ID" value="QWF71674.1"/>
    <property type="molecule type" value="Genomic_DNA"/>
</dbReference>